<evidence type="ECO:0000256" key="2">
    <source>
        <dbReference type="ARBA" id="ARBA00022458"/>
    </source>
</evidence>
<sequence length="322" mass="35763">MNFNALDLNLIRVFDALMRERSVTRAGDRIGLSQPAVSAALNRLRHVFNDNLFVRHGSEMQPTPLASELGERARLALAEIEGMVRTVRGLELGELDRTFTLMGADFFSTLLMPFLSHKVYMQAPAVKMRLLDSARGEVARLLQDNAVDMALERPLEMPGWISKELLFRSPFVIIASADNSAIADLPEGAVMPISIFSSLPHVIRSIDGTFRGMVDDALATYGLKRQVTLALPHFHAVASAIAQSAHIAAVPLQFADAVKTNLRLRCFLPPIDVPVPDVNLYWHSRYDEDLAHRWMRDQILKAVAALKFPIDERGIATSVELS</sequence>
<name>A0A1C3Y2K4_9HYPH</name>
<keyword evidence="5" id="KW-0010">Activator</keyword>
<evidence type="ECO:0000256" key="6">
    <source>
        <dbReference type="ARBA" id="ARBA00023163"/>
    </source>
</evidence>
<dbReference type="AlphaFoldDB" id="A0A1C3Y2K4"/>
<dbReference type="SUPFAM" id="SSF53850">
    <property type="entry name" value="Periplasmic binding protein-like II"/>
    <property type="match status" value="1"/>
</dbReference>
<dbReference type="STRING" id="1138170.GA0061105_105172"/>
<feature type="domain" description="HTH lysR-type" evidence="7">
    <location>
        <begin position="6"/>
        <end position="63"/>
    </location>
</feature>
<dbReference type="GO" id="GO:0003700">
    <property type="term" value="F:DNA-binding transcription factor activity"/>
    <property type="evidence" value="ECO:0007669"/>
    <property type="project" value="InterPro"/>
</dbReference>
<dbReference type="Pfam" id="PF00126">
    <property type="entry name" value="HTH_1"/>
    <property type="match status" value="1"/>
</dbReference>
<dbReference type="InterPro" id="IPR050389">
    <property type="entry name" value="LysR-type_TF"/>
</dbReference>
<dbReference type="EMBL" id="FMAJ01000005">
    <property type="protein sequence ID" value="SCB58703.1"/>
    <property type="molecule type" value="Genomic_DNA"/>
</dbReference>
<accession>A0A1C3Y2K4</accession>
<organism evidence="8 9">
    <name type="scientific">Rhizobium aethiopicum</name>
    <dbReference type="NCBI Taxonomy" id="1138170"/>
    <lineage>
        <taxon>Bacteria</taxon>
        <taxon>Pseudomonadati</taxon>
        <taxon>Pseudomonadota</taxon>
        <taxon>Alphaproteobacteria</taxon>
        <taxon>Hyphomicrobiales</taxon>
        <taxon>Rhizobiaceae</taxon>
        <taxon>Rhizobium/Agrobacterium group</taxon>
        <taxon>Rhizobium</taxon>
    </lineage>
</organism>
<dbReference type="PRINTS" id="PR00039">
    <property type="entry name" value="HTHLYSR"/>
</dbReference>
<evidence type="ECO:0000313" key="8">
    <source>
        <dbReference type="EMBL" id="SCB58703.1"/>
    </source>
</evidence>
<proteinExistence type="inferred from homology"/>
<dbReference type="InterPro" id="IPR036390">
    <property type="entry name" value="WH_DNA-bd_sf"/>
</dbReference>
<protein>
    <submittedName>
        <fullName evidence="8">DNA-binding transcriptional regulator, LysR family</fullName>
    </submittedName>
</protein>
<reference evidence="8 9" key="1">
    <citation type="submission" date="2016-08" db="EMBL/GenBank/DDBJ databases">
        <authorList>
            <person name="Seilhamer J.J."/>
        </authorList>
    </citation>
    <scope>NUCLEOTIDE SEQUENCE [LARGE SCALE GENOMIC DNA]</scope>
    <source>
        <strain evidence="8 9">HBR26</strain>
    </source>
</reference>
<evidence type="ECO:0000256" key="4">
    <source>
        <dbReference type="ARBA" id="ARBA00023125"/>
    </source>
</evidence>
<keyword evidence="6" id="KW-0804">Transcription</keyword>
<dbReference type="Gene3D" id="3.40.190.10">
    <property type="entry name" value="Periplasmic binding protein-like II"/>
    <property type="match status" value="2"/>
</dbReference>
<keyword evidence="4 8" id="KW-0238">DNA-binding</keyword>
<dbReference type="PANTHER" id="PTHR30118:SF15">
    <property type="entry name" value="TRANSCRIPTIONAL REGULATORY PROTEIN"/>
    <property type="match status" value="1"/>
</dbReference>
<evidence type="ECO:0000256" key="1">
    <source>
        <dbReference type="ARBA" id="ARBA00009437"/>
    </source>
</evidence>
<dbReference type="CDD" id="cd08417">
    <property type="entry name" value="PBP2_Nitroaromatics_like"/>
    <property type="match status" value="1"/>
</dbReference>
<keyword evidence="2" id="KW-0536">Nodulation</keyword>
<dbReference type="InterPro" id="IPR005119">
    <property type="entry name" value="LysR_subst-bd"/>
</dbReference>
<evidence type="ECO:0000313" key="9">
    <source>
        <dbReference type="Proteomes" id="UP000198723"/>
    </source>
</evidence>
<dbReference type="Gene3D" id="1.10.10.10">
    <property type="entry name" value="Winged helix-like DNA-binding domain superfamily/Winged helix DNA-binding domain"/>
    <property type="match status" value="1"/>
</dbReference>
<evidence type="ECO:0000256" key="5">
    <source>
        <dbReference type="ARBA" id="ARBA00023159"/>
    </source>
</evidence>
<dbReference type="SUPFAM" id="SSF46785">
    <property type="entry name" value="Winged helix' DNA-binding domain"/>
    <property type="match status" value="1"/>
</dbReference>
<dbReference type="PROSITE" id="PS50931">
    <property type="entry name" value="HTH_LYSR"/>
    <property type="match status" value="1"/>
</dbReference>
<dbReference type="InterPro" id="IPR036388">
    <property type="entry name" value="WH-like_DNA-bd_sf"/>
</dbReference>
<gene>
    <name evidence="8" type="ORF">GA0061105_105172</name>
</gene>
<keyword evidence="3" id="KW-0805">Transcription regulation</keyword>
<comment type="similarity">
    <text evidence="1">Belongs to the LysR transcriptional regulatory family.</text>
</comment>
<dbReference type="InterPro" id="IPR037402">
    <property type="entry name" value="YidZ_PBP2"/>
</dbReference>
<evidence type="ECO:0000256" key="3">
    <source>
        <dbReference type="ARBA" id="ARBA00023015"/>
    </source>
</evidence>
<evidence type="ECO:0000259" key="7">
    <source>
        <dbReference type="PROSITE" id="PS50931"/>
    </source>
</evidence>
<dbReference type="PANTHER" id="PTHR30118">
    <property type="entry name" value="HTH-TYPE TRANSCRIPTIONAL REGULATOR LEUO-RELATED"/>
    <property type="match status" value="1"/>
</dbReference>
<dbReference type="InterPro" id="IPR000847">
    <property type="entry name" value="LysR_HTH_N"/>
</dbReference>
<dbReference type="Pfam" id="PF03466">
    <property type="entry name" value="LysR_substrate"/>
    <property type="match status" value="1"/>
</dbReference>
<dbReference type="Proteomes" id="UP000198723">
    <property type="component" value="Unassembled WGS sequence"/>
</dbReference>
<dbReference type="GO" id="GO:0003677">
    <property type="term" value="F:DNA binding"/>
    <property type="evidence" value="ECO:0007669"/>
    <property type="project" value="UniProtKB-KW"/>
</dbReference>